<organism evidence="3 4">
    <name type="scientific">Oesophagostomum dentatum</name>
    <name type="common">Nodular worm</name>
    <dbReference type="NCBI Taxonomy" id="61180"/>
    <lineage>
        <taxon>Eukaryota</taxon>
        <taxon>Metazoa</taxon>
        <taxon>Ecdysozoa</taxon>
        <taxon>Nematoda</taxon>
        <taxon>Chromadorea</taxon>
        <taxon>Rhabditida</taxon>
        <taxon>Rhabditina</taxon>
        <taxon>Rhabditomorpha</taxon>
        <taxon>Strongyloidea</taxon>
        <taxon>Strongylidae</taxon>
        <taxon>Oesophagostomum</taxon>
    </lineage>
</organism>
<keyword evidence="2" id="KW-0472">Membrane</keyword>
<evidence type="ECO:0000256" key="2">
    <source>
        <dbReference type="SAM" id="Phobius"/>
    </source>
</evidence>
<keyword evidence="2" id="KW-1133">Transmembrane helix</keyword>
<name>A0A0B1SAT3_OESDE</name>
<reference evidence="3 4" key="1">
    <citation type="submission" date="2014-03" db="EMBL/GenBank/DDBJ databases">
        <title>Draft genome of the hookworm Oesophagostomum dentatum.</title>
        <authorList>
            <person name="Mitreva M."/>
        </authorList>
    </citation>
    <scope>NUCLEOTIDE SEQUENCE [LARGE SCALE GENOMIC DNA]</scope>
    <source>
        <strain evidence="3 4">OD-Hann</strain>
    </source>
</reference>
<feature type="compositionally biased region" description="Polar residues" evidence="1">
    <location>
        <begin position="57"/>
        <end position="67"/>
    </location>
</feature>
<dbReference type="EMBL" id="KN579704">
    <property type="protein sequence ID" value="KHJ82418.1"/>
    <property type="molecule type" value="Genomic_DNA"/>
</dbReference>
<evidence type="ECO:0000313" key="3">
    <source>
        <dbReference type="EMBL" id="KHJ82418.1"/>
    </source>
</evidence>
<proteinExistence type="predicted"/>
<dbReference type="OrthoDB" id="5873607at2759"/>
<keyword evidence="2" id="KW-0812">Transmembrane</keyword>
<accession>A0A0B1SAT3</accession>
<evidence type="ECO:0000313" key="4">
    <source>
        <dbReference type="Proteomes" id="UP000053660"/>
    </source>
</evidence>
<dbReference type="Proteomes" id="UP000053660">
    <property type="component" value="Unassembled WGS sequence"/>
</dbReference>
<evidence type="ECO:0000256" key="1">
    <source>
        <dbReference type="SAM" id="MobiDB-lite"/>
    </source>
</evidence>
<feature type="compositionally biased region" description="Low complexity" evidence="1">
    <location>
        <begin position="71"/>
        <end position="85"/>
    </location>
</feature>
<feature type="region of interest" description="Disordered" evidence="1">
    <location>
        <begin position="51"/>
        <end position="92"/>
    </location>
</feature>
<dbReference type="Pfam" id="PF10317">
    <property type="entry name" value="7TM_GPCR_Srd"/>
    <property type="match status" value="1"/>
</dbReference>
<dbReference type="AlphaFoldDB" id="A0A0B1SAT3"/>
<feature type="transmembrane region" description="Helical" evidence="2">
    <location>
        <begin position="12"/>
        <end position="36"/>
    </location>
</feature>
<gene>
    <name evidence="3" type="ORF">OESDEN_17888</name>
</gene>
<sequence>MLAQFNIVHFHIYSYFVISSLSVSAVLDPLVTIYYVSPYRRFARKCLRLSTRDSDSTQRAASFSYDKSSSVRRSPASTSIRRSSSYKFPAIL</sequence>
<keyword evidence="4" id="KW-1185">Reference proteome</keyword>
<dbReference type="InterPro" id="IPR019421">
    <property type="entry name" value="7TM_GPCR_serpentine_rcpt_Srd"/>
</dbReference>
<protein>
    <submittedName>
        <fullName evidence="3">Uncharacterized protein</fullName>
    </submittedName>
</protein>